<dbReference type="PROSITE" id="PS51178">
    <property type="entry name" value="PASTA"/>
    <property type="match status" value="2"/>
</dbReference>
<keyword evidence="5 15" id="KW-0812">Transmembrane</keyword>
<gene>
    <name evidence="17" type="primary">pbpX</name>
    <name evidence="17" type="ORF">SSV_1718</name>
</gene>
<organism evidence="17 18">
    <name type="scientific">Streptococcus sanguinis</name>
    <dbReference type="NCBI Taxonomy" id="1305"/>
    <lineage>
        <taxon>Bacteria</taxon>
        <taxon>Bacillati</taxon>
        <taxon>Bacillota</taxon>
        <taxon>Bacilli</taxon>
        <taxon>Lactobacillales</taxon>
        <taxon>Streptococcaceae</taxon>
        <taxon>Streptococcus</taxon>
    </lineage>
</organism>
<evidence type="ECO:0000256" key="6">
    <source>
        <dbReference type="ARBA" id="ARBA00022737"/>
    </source>
</evidence>
<dbReference type="CDD" id="cd06576">
    <property type="entry name" value="PASTA_Pbp2x-like_1"/>
    <property type="match status" value="1"/>
</dbReference>
<dbReference type="InterPro" id="IPR001460">
    <property type="entry name" value="PCN-bd_Tpept"/>
</dbReference>
<dbReference type="Pfam" id="PF00905">
    <property type="entry name" value="Transpeptidase"/>
    <property type="match status" value="1"/>
</dbReference>
<evidence type="ECO:0000256" key="3">
    <source>
        <dbReference type="ARBA" id="ARBA00022475"/>
    </source>
</evidence>
<feature type="domain" description="PASTA" evidence="16">
    <location>
        <begin position="634"/>
        <end position="703"/>
    </location>
</feature>
<evidence type="ECO:0000256" key="8">
    <source>
        <dbReference type="ARBA" id="ARBA00022984"/>
    </source>
</evidence>
<proteinExistence type="inferred from homology"/>
<dbReference type="InterPro" id="IPR005311">
    <property type="entry name" value="PBP_dimer"/>
</dbReference>
<dbReference type="GO" id="GO:0009252">
    <property type="term" value="P:peptidoglycan biosynthetic process"/>
    <property type="evidence" value="ECO:0007669"/>
    <property type="project" value="UniProtKB-KW"/>
</dbReference>
<feature type="domain" description="PASTA" evidence="16">
    <location>
        <begin position="706"/>
        <end position="762"/>
    </location>
</feature>
<evidence type="ECO:0000256" key="15">
    <source>
        <dbReference type="SAM" id="Phobius"/>
    </source>
</evidence>
<dbReference type="PANTHER" id="PTHR30627:SF26">
    <property type="entry name" value="PENICILLIN-BINDING PROTEIN 2B"/>
    <property type="match status" value="1"/>
</dbReference>
<dbReference type="GO" id="GO:0051301">
    <property type="term" value="P:cell division"/>
    <property type="evidence" value="ECO:0007669"/>
    <property type="project" value="UniProtKB-KW"/>
</dbReference>
<evidence type="ECO:0000256" key="2">
    <source>
        <dbReference type="ARBA" id="ARBA00007171"/>
    </source>
</evidence>
<dbReference type="RefSeq" id="WP_072074493.1">
    <property type="nucleotide sequence ID" value="NZ_CDMW01000001.1"/>
</dbReference>
<feature type="transmembrane region" description="Helical" evidence="15">
    <location>
        <begin position="33"/>
        <end position="52"/>
    </location>
</feature>
<dbReference type="GO" id="GO:0046677">
    <property type="term" value="P:response to antibiotic"/>
    <property type="evidence" value="ECO:0007669"/>
    <property type="project" value="UniProtKB-KW"/>
</dbReference>
<evidence type="ECO:0000256" key="11">
    <source>
        <dbReference type="ARBA" id="ARBA00023251"/>
    </source>
</evidence>
<dbReference type="SUPFAM" id="SSF54184">
    <property type="entry name" value="Penicillin-binding protein 2x (pbp-2x), c-terminal domain"/>
    <property type="match status" value="2"/>
</dbReference>
<dbReference type="InterPro" id="IPR050515">
    <property type="entry name" value="Beta-lactam/transpept"/>
</dbReference>
<evidence type="ECO:0000256" key="14">
    <source>
        <dbReference type="ARBA" id="ARBA00055980"/>
    </source>
</evidence>
<dbReference type="GO" id="GO:0008360">
    <property type="term" value="P:regulation of cell shape"/>
    <property type="evidence" value="ECO:0007669"/>
    <property type="project" value="UniProtKB-KW"/>
</dbReference>
<dbReference type="NCBIfam" id="NF038271">
    <property type="entry name" value="strep_PBP2X"/>
    <property type="match status" value="1"/>
</dbReference>
<dbReference type="PANTHER" id="PTHR30627">
    <property type="entry name" value="PEPTIDOGLYCAN D,D-TRANSPEPTIDASE"/>
    <property type="match status" value="1"/>
</dbReference>
<keyword evidence="9 15" id="KW-1133">Transmembrane helix</keyword>
<reference evidence="17 18" key="1">
    <citation type="submission" date="2015-01" db="EMBL/GenBank/DDBJ databases">
        <authorList>
            <person name="Pelicic Vladimir"/>
        </authorList>
    </citation>
    <scope>NUCLEOTIDE SEQUENCE [LARGE SCALE GENOMIC DNA]</scope>
    <source>
        <strain evidence="17 18">2908</strain>
    </source>
</reference>
<keyword evidence="12" id="KW-0131">Cell cycle</keyword>
<evidence type="ECO:0000256" key="10">
    <source>
        <dbReference type="ARBA" id="ARBA00023136"/>
    </source>
</evidence>
<evidence type="ECO:0000256" key="12">
    <source>
        <dbReference type="ARBA" id="ARBA00023306"/>
    </source>
</evidence>
<dbReference type="Proteomes" id="UP000183504">
    <property type="component" value="Unassembled WGS sequence"/>
</dbReference>
<protein>
    <submittedName>
        <fullName evidence="17">Penicillin-binding protein 2x</fullName>
    </submittedName>
</protein>
<keyword evidence="6" id="KW-0677">Repeat</keyword>
<dbReference type="Pfam" id="PF03717">
    <property type="entry name" value="PBP_dimer"/>
    <property type="match status" value="1"/>
</dbReference>
<name>A0A0B7GSK6_STRSA</name>
<dbReference type="InterPro" id="IPR036138">
    <property type="entry name" value="PBP_dimer_sf"/>
</dbReference>
<dbReference type="InterPro" id="IPR053467">
    <property type="entry name" value="PbpX"/>
</dbReference>
<dbReference type="InterPro" id="IPR012338">
    <property type="entry name" value="Beta-lactam/transpept-like"/>
</dbReference>
<dbReference type="FunFam" id="3.40.710.10:FF:000095">
    <property type="entry name" value="Penicillin-binding protein 2x"/>
    <property type="match status" value="1"/>
</dbReference>
<evidence type="ECO:0000259" key="16">
    <source>
        <dbReference type="PROSITE" id="PS51178"/>
    </source>
</evidence>
<dbReference type="Gene3D" id="3.40.710.10">
    <property type="entry name" value="DD-peptidase/beta-lactamase superfamily"/>
    <property type="match status" value="1"/>
</dbReference>
<evidence type="ECO:0000256" key="5">
    <source>
        <dbReference type="ARBA" id="ARBA00022692"/>
    </source>
</evidence>
<evidence type="ECO:0000256" key="4">
    <source>
        <dbReference type="ARBA" id="ARBA00022618"/>
    </source>
</evidence>
<comment type="function">
    <text evidence="14">A transpeptidase that forms peptide cross-links between adjacent glycan strands in cell wall peptidoglycan (PG). Part of the divisome machinery that synthesizes the septal cross wall. Beta-lactams inactivate the PBPs by acylating an essential serine residue in the active site of these proteins.</text>
</comment>
<dbReference type="SMART" id="SM00740">
    <property type="entry name" value="PASTA"/>
    <property type="match status" value="1"/>
</dbReference>
<dbReference type="GO" id="GO:0071555">
    <property type="term" value="P:cell wall organization"/>
    <property type="evidence" value="ECO:0007669"/>
    <property type="project" value="UniProtKB-KW"/>
</dbReference>
<dbReference type="CDD" id="cd06575">
    <property type="entry name" value="PASTA_Pbp2x-like_2"/>
    <property type="match status" value="1"/>
</dbReference>
<keyword evidence="13" id="KW-0961">Cell wall biogenesis/degradation</keyword>
<sequence>MKNKIFEKIKKYALKNRQTPEYNRRQVGKSMSILAIFLFFVFLINFAIIIGTDQKFGVNLSKGAEVVHQKTVTVAARRGTIYDRNGVPIAEDATTYNVYAIIDKSYKSATGKILYVEESQYDKVAEIFNQYLELDKDYVKTQLSQKNLKQVSFGAQGNGITYSNMNAMREAFEAAGIEGIDFTTSPNRSYSNGVFASQFIGLAQLQEDKEGNKTLKGTSGMEQALDRILAGQNGIVTYEKDRNGNVVPGSEKVSVQAEDGKDVYTTLSADLQTYLETRMNAFQEKVKGKFVNATLVSAKTGEILATSQRPTYNADTKEGLNEKNLGNWNTMLYQGQYEPGSTMKVMTLASAIDNGSFNPNDTYDSREYKVMDATIRDWNVNMGISEGETLTFAQGFTYSSNVGMTILEQKMGNDKWLDYLSKFKFGLPTRFGMGNETYGSLPGDNYVTIAMSSFGQGIGVTQVQMLRAFSSVANDGVMVEPKFINAIHDPKNNTARKTATEIIGNPVSEKAAQTTRDYMVQVGTDPYKGTLNVGGEPVIQVAGQNVAVKSGTAQIASENGYLEGENDYIYSVVAMTPAENPEFIMYVTVQQPEEKFQPIFWQEVVNPVLEEAVALKDSLNLTTEATPALETVTEETSYKMPSLEDLTKQLGLKHQISPGGLADELRRNLVQPIVLGTGGKIKKVSVKEGKNLKANQQVLILSDDLDSLPDMYGWTKANVERFAKWQDIEVTFKGEGSKVVKQSEKTNTSLKNLKKITITMGD</sequence>
<dbReference type="Gene3D" id="3.30.70.2110">
    <property type="match status" value="1"/>
</dbReference>
<keyword evidence="4" id="KW-0132">Cell division</keyword>
<keyword evidence="10 15" id="KW-0472">Membrane</keyword>
<keyword evidence="11" id="KW-0046">Antibiotic resistance</keyword>
<dbReference type="AlphaFoldDB" id="A0A0B7GSK6"/>
<dbReference type="Gene3D" id="2.20.70.70">
    <property type="match status" value="1"/>
</dbReference>
<evidence type="ECO:0000256" key="13">
    <source>
        <dbReference type="ARBA" id="ARBA00023316"/>
    </source>
</evidence>
<dbReference type="SUPFAM" id="SSF56601">
    <property type="entry name" value="beta-lactamase/transpeptidase-like"/>
    <property type="match status" value="1"/>
</dbReference>
<evidence type="ECO:0000256" key="7">
    <source>
        <dbReference type="ARBA" id="ARBA00022960"/>
    </source>
</evidence>
<dbReference type="InterPro" id="IPR005543">
    <property type="entry name" value="PASTA_dom"/>
</dbReference>
<evidence type="ECO:0000313" key="17">
    <source>
        <dbReference type="EMBL" id="CEL91004.1"/>
    </source>
</evidence>
<dbReference type="Pfam" id="PF03793">
    <property type="entry name" value="PASTA"/>
    <property type="match status" value="1"/>
</dbReference>
<evidence type="ECO:0000256" key="1">
    <source>
        <dbReference type="ARBA" id="ARBA00004162"/>
    </source>
</evidence>
<dbReference type="EMBL" id="CDMW01000001">
    <property type="protein sequence ID" value="CEL91004.1"/>
    <property type="molecule type" value="Genomic_DNA"/>
</dbReference>
<evidence type="ECO:0000313" key="18">
    <source>
        <dbReference type="Proteomes" id="UP000183504"/>
    </source>
</evidence>
<comment type="similarity">
    <text evidence="2">Belongs to the transpeptidase family.</text>
</comment>
<keyword evidence="7" id="KW-0133">Cell shape</keyword>
<dbReference type="GO" id="GO:0008658">
    <property type="term" value="F:penicillin binding"/>
    <property type="evidence" value="ECO:0007669"/>
    <property type="project" value="InterPro"/>
</dbReference>
<evidence type="ECO:0000256" key="9">
    <source>
        <dbReference type="ARBA" id="ARBA00022989"/>
    </source>
</evidence>
<comment type="subcellular location">
    <subcellularLocation>
        <location evidence="1">Cell membrane</location>
        <topology evidence="1">Single-pass membrane protein</topology>
    </subcellularLocation>
</comment>
<dbReference type="GO" id="GO:0005886">
    <property type="term" value="C:plasma membrane"/>
    <property type="evidence" value="ECO:0007669"/>
    <property type="project" value="UniProtKB-SubCell"/>
</dbReference>
<dbReference type="SUPFAM" id="SSF56519">
    <property type="entry name" value="Penicillin binding protein dimerisation domain"/>
    <property type="match status" value="1"/>
</dbReference>
<keyword evidence="3" id="KW-1003">Cell membrane</keyword>
<keyword evidence="8" id="KW-0573">Peptidoglycan synthesis</keyword>
<dbReference type="Gene3D" id="3.90.1310.10">
    <property type="entry name" value="Penicillin-binding protein 2a (Domain 2)"/>
    <property type="match status" value="1"/>
</dbReference>
<accession>A0A0B7GSK6</accession>